<reference evidence="1" key="1">
    <citation type="submission" date="2025-08" db="UniProtKB">
        <authorList>
            <consortium name="RefSeq"/>
        </authorList>
    </citation>
    <scope>IDENTIFICATION</scope>
</reference>
<sequence length="261" mass="29356">MTPLHPSIAGRKLSGLSRFVLNILSFLDVFGKLMKAWNCTAITLIPKVPAPAQVKDYRPIACCTTLYKIIAMIVTNRLKKVIEAKRGIRQGDPMSPYLFVIVMEYLQIEMNQLPMIKEFKGDISSLTILQETFQRFSAASGLQANTDKSSIYITGVYKDLKDTLISLIGYTEGFLPFKYLGVPLSTKKLNIQQCLPLIFVLPKRIMRLIETICRTYLWTGTSATSRKALIAWEKVCQPKAVGGLNIINMGMWNKSAILKQL</sequence>
<dbReference type="PaxDb" id="4097-A0A1S4BPT8"/>
<dbReference type="PANTHER" id="PTHR33116:SF66">
    <property type="entry name" value="REVERSE TRANSCRIPTASE ZINC-BINDING DOMAIN-CONTAINING PROTEIN"/>
    <property type="match status" value="1"/>
</dbReference>
<dbReference type="OMA" id="TICRTYL"/>
<dbReference type="STRING" id="4097.A0A1S4BPT8"/>
<evidence type="ECO:0008006" key="2">
    <source>
        <dbReference type="Google" id="ProtNLM"/>
    </source>
</evidence>
<dbReference type="AlphaFoldDB" id="A0A1S4BPT8"/>
<dbReference type="PANTHER" id="PTHR33116">
    <property type="entry name" value="REVERSE TRANSCRIPTASE ZINC-BINDING DOMAIN-CONTAINING PROTEIN-RELATED-RELATED"/>
    <property type="match status" value="1"/>
</dbReference>
<evidence type="ECO:0000313" key="1">
    <source>
        <dbReference type="RefSeq" id="XP_016490876.1"/>
    </source>
</evidence>
<accession>A0A1S4BPT8</accession>
<dbReference type="KEGG" id="nta:107810596"/>
<dbReference type="RefSeq" id="XP_016490876.1">
    <property type="nucleotide sequence ID" value="XM_016635390.1"/>
</dbReference>
<name>A0A1S4BPT8_TOBAC</name>
<organism evidence="1">
    <name type="scientific">Nicotiana tabacum</name>
    <name type="common">Common tobacco</name>
    <dbReference type="NCBI Taxonomy" id="4097"/>
    <lineage>
        <taxon>Eukaryota</taxon>
        <taxon>Viridiplantae</taxon>
        <taxon>Streptophyta</taxon>
        <taxon>Embryophyta</taxon>
        <taxon>Tracheophyta</taxon>
        <taxon>Spermatophyta</taxon>
        <taxon>Magnoliopsida</taxon>
        <taxon>eudicotyledons</taxon>
        <taxon>Gunneridae</taxon>
        <taxon>Pentapetalae</taxon>
        <taxon>asterids</taxon>
        <taxon>lamiids</taxon>
        <taxon>Solanales</taxon>
        <taxon>Solanaceae</taxon>
        <taxon>Nicotianoideae</taxon>
        <taxon>Nicotianeae</taxon>
        <taxon>Nicotiana</taxon>
    </lineage>
</organism>
<gene>
    <name evidence="1" type="primary">LOC107810596</name>
</gene>
<proteinExistence type="predicted"/>
<protein>
    <recommendedName>
        <fullName evidence="2">Reverse transcriptase domain-containing protein</fullName>
    </recommendedName>
</protein>
<dbReference type="OrthoDB" id="1227408at2759"/>